<dbReference type="GO" id="GO:0007165">
    <property type="term" value="P:signal transduction"/>
    <property type="evidence" value="ECO:0007669"/>
    <property type="project" value="UniProtKB-KW"/>
</dbReference>
<comment type="similarity">
    <text evidence="2">Belongs to the methyl-accepting chemotaxis (MCP) protein family.</text>
</comment>
<feature type="transmembrane region" description="Helical" evidence="6">
    <location>
        <begin position="44"/>
        <end position="63"/>
    </location>
</feature>
<dbReference type="GO" id="GO:0006935">
    <property type="term" value="P:chemotaxis"/>
    <property type="evidence" value="ECO:0007669"/>
    <property type="project" value="InterPro"/>
</dbReference>
<dbReference type="SMART" id="SM00304">
    <property type="entry name" value="HAMP"/>
    <property type="match status" value="3"/>
</dbReference>
<feature type="domain" description="HAMP" evidence="8">
    <location>
        <begin position="385"/>
        <end position="438"/>
    </location>
</feature>
<dbReference type="PANTHER" id="PTHR32089:SF112">
    <property type="entry name" value="LYSOZYME-LIKE PROTEIN-RELATED"/>
    <property type="match status" value="1"/>
</dbReference>
<evidence type="ECO:0000313" key="10">
    <source>
        <dbReference type="Proteomes" id="UP000011550"/>
    </source>
</evidence>
<dbReference type="PROSITE" id="PS50111">
    <property type="entry name" value="CHEMOTAXIS_TRANSDUC_2"/>
    <property type="match status" value="1"/>
</dbReference>
<evidence type="ECO:0000256" key="4">
    <source>
        <dbReference type="SAM" id="Coils"/>
    </source>
</evidence>
<dbReference type="InterPro" id="IPR004090">
    <property type="entry name" value="Chemotax_Me-accpt_rcpt"/>
</dbReference>
<dbReference type="CDD" id="cd11386">
    <property type="entry name" value="MCP_signal"/>
    <property type="match status" value="1"/>
</dbReference>
<sequence>MGERWSRFRDSIFDVSLRGLTDRISQRAGSAVPQSLRRTYARKFFAATLVAMLLMAGIGAVTYTSVHSSLDSQVEQQLTSTAALQADGIESWIDSKRMETRSTSSAWQFQLGNSQAASSYLFQRSAELGQEDLTAIHYVSLATGEIDQSTASSLEGETAAEAGLPWSDIEQHVNPEPNQVYVSSETFQSPVTDEPSFVLASKPPENAESVVLVTVSLPARITETEQTMAGSQTTLYGTDGTAIISTSANESVPGHDTNALTNGTAFDQTDERVVAYTPVEGVDWTLSTAVPTATAYSVRDSVGGGLLVTILAALGSLGVVAAVLGRRTTRTLGELTDRATEMADGDLGVDLETDRIDEFGTLYASFDEMRESLKESLETAEALNDHLEAQAEEYRAVMERCADGDLTCRMNPDSESDAMADIARTYNRTMDELATVIADAQTFSEAVAESSDATSASVGDANEASHAVSESMTDILDDVVEQDEHLDDVTERMSDFSAAIQQVNASASDVAANAEAATNRGERGRDAAENAISELRAIEVATKNTVEQVRELESAIADIESVVDFIDEIASQTHILALNASIEAAHAGEFGDGFAVVADEVQQLAEETQDATGQISASIERVRDRTEATAADIRQTRTRVGEGSETIEEAMAAIDTIVDDVEDTADGIQEIRRATEQQAGATTEVVSMVEDVSEISDRTSVGARDAVTATEAQTDALAEVSDRVERLADRASDLQVALDRFDVAAEGDSTRSSERESRAATEKRDTPLAERVGTKS</sequence>
<dbReference type="PATRIC" id="fig|662479.7.peg.826"/>
<dbReference type="PRINTS" id="PR00260">
    <property type="entry name" value="CHEMTRNSDUCR"/>
</dbReference>
<reference evidence="9 10" key="1">
    <citation type="journal article" date="2014" name="PLoS Genet.">
        <title>Phylogenetically driven sequencing of extremely halophilic archaea reveals strategies for static and dynamic osmo-response.</title>
        <authorList>
            <person name="Becker E.A."/>
            <person name="Seitzer P.M."/>
            <person name="Tritt A."/>
            <person name="Larsen D."/>
            <person name="Krusor M."/>
            <person name="Yao A.I."/>
            <person name="Wu D."/>
            <person name="Madern D."/>
            <person name="Eisen J.A."/>
            <person name="Darling A.E."/>
            <person name="Facciotti M.T."/>
        </authorList>
    </citation>
    <scope>NUCLEOTIDE SEQUENCE [LARGE SCALE GENOMIC DNA]</scope>
    <source>
        <strain evidence="9 10">ATCC BAA-1512</strain>
    </source>
</reference>
<feature type="domain" description="Methyl-accepting transducer" evidence="7">
    <location>
        <begin position="457"/>
        <end position="693"/>
    </location>
</feature>
<dbReference type="Gene3D" id="6.10.250.1910">
    <property type="match status" value="1"/>
</dbReference>
<dbReference type="RefSeq" id="WP_008318476.1">
    <property type="nucleotide sequence ID" value="NZ_AOLN01000006.1"/>
</dbReference>
<dbReference type="Gene3D" id="1.10.287.950">
    <property type="entry name" value="Methyl-accepting chemotaxis protein"/>
    <property type="match status" value="1"/>
</dbReference>
<dbReference type="PANTHER" id="PTHR32089">
    <property type="entry name" value="METHYL-ACCEPTING CHEMOTAXIS PROTEIN MCPB"/>
    <property type="match status" value="1"/>
</dbReference>
<feature type="compositionally biased region" description="Basic and acidic residues" evidence="5">
    <location>
        <begin position="745"/>
        <end position="768"/>
    </location>
</feature>
<dbReference type="CDD" id="cd06225">
    <property type="entry name" value="HAMP"/>
    <property type="match status" value="1"/>
</dbReference>
<protein>
    <submittedName>
        <fullName evidence="9">Methyl-accepting chemotaxis protein</fullName>
    </submittedName>
</protein>
<feature type="domain" description="HAMP" evidence="8">
    <location>
        <begin position="326"/>
        <end position="378"/>
    </location>
</feature>
<dbReference type="SUPFAM" id="SSF58104">
    <property type="entry name" value="Methyl-accepting chemotaxis protein (MCP) signaling domain"/>
    <property type="match status" value="1"/>
</dbReference>
<evidence type="ECO:0000256" key="5">
    <source>
        <dbReference type="SAM" id="MobiDB-lite"/>
    </source>
</evidence>
<keyword evidence="10" id="KW-1185">Reference proteome</keyword>
<dbReference type="SMART" id="SM00283">
    <property type="entry name" value="MA"/>
    <property type="match status" value="1"/>
</dbReference>
<keyword evidence="6" id="KW-0812">Transmembrane</keyword>
<dbReference type="GO" id="GO:0004888">
    <property type="term" value="F:transmembrane signaling receptor activity"/>
    <property type="evidence" value="ECO:0007669"/>
    <property type="project" value="InterPro"/>
</dbReference>
<proteinExistence type="inferred from homology"/>
<keyword evidence="6" id="KW-0472">Membrane</keyword>
<evidence type="ECO:0000259" key="8">
    <source>
        <dbReference type="PROSITE" id="PS50885"/>
    </source>
</evidence>
<dbReference type="OrthoDB" id="8523at2157"/>
<dbReference type="EMBL" id="AOLN01000006">
    <property type="protein sequence ID" value="ELZ96911.1"/>
    <property type="molecule type" value="Genomic_DNA"/>
</dbReference>
<organism evidence="9 10">
    <name type="scientific">Haloferax mucosum ATCC BAA-1512</name>
    <dbReference type="NCBI Taxonomy" id="662479"/>
    <lineage>
        <taxon>Archaea</taxon>
        <taxon>Methanobacteriati</taxon>
        <taxon>Methanobacteriota</taxon>
        <taxon>Stenosarchaea group</taxon>
        <taxon>Halobacteria</taxon>
        <taxon>Halobacteriales</taxon>
        <taxon>Haloferacaceae</taxon>
        <taxon>Haloferax</taxon>
    </lineage>
</organism>
<feature type="coiled-coil region" evidence="4">
    <location>
        <begin position="370"/>
        <end position="400"/>
    </location>
</feature>
<evidence type="ECO:0000256" key="2">
    <source>
        <dbReference type="ARBA" id="ARBA00029447"/>
    </source>
</evidence>
<keyword evidence="4" id="KW-0175">Coiled coil</keyword>
<dbReference type="InterPro" id="IPR004089">
    <property type="entry name" value="MCPsignal_dom"/>
</dbReference>
<dbReference type="GO" id="GO:0016020">
    <property type="term" value="C:membrane"/>
    <property type="evidence" value="ECO:0007669"/>
    <property type="project" value="InterPro"/>
</dbReference>
<keyword evidence="6" id="KW-1133">Transmembrane helix</keyword>
<dbReference type="InterPro" id="IPR003660">
    <property type="entry name" value="HAMP_dom"/>
</dbReference>
<evidence type="ECO:0000256" key="6">
    <source>
        <dbReference type="SAM" id="Phobius"/>
    </source>
</evidence>
<dbReference type="PROSITE" id="PS50885">
    <property type="entry name" value="HAMP"/>
    <property type="match status" value="2"/>
</dbReference>
<evidence type="ECO:0000256" key="1">
    <source>
        <dbReference type="ARBA" id="ARBA00023224"/>
    </source>
</evidence>
<evidence type="ECO:0000313" key="9">
    <source>
        <dbReference type="EMBL" id="ELZ96911.1"/>
    </source>
</evidence>
<evidence type="ECO:0000256" key="3">
    <source>
        <dbReference type="PROSITE-ProRule" id="PRU00284"/>
    </source>
</evidence>
<gene>
    <name evidence="9" type="ORF">C440_04018</name>
</gene>
<dbReference type="AlphaFoldDB" id="M0IJC8"/>
<name>M0IJC8_9EURY</name>
<feature type="region of interest" description="Disordered" evidence="5">
    <location>
        <begin position="745"/>
        <end position="776"/>
    </location>
</feature>
<dbReference type="Proteomes" id="UP000011550">
    <property type="component" value="Unassembled WGS sequence"/>
</dbReference>
<dbReference type="Pfam" id="PF00015">
    <property type="entry name" value="MCPsignal"/>
    <property type="match status" value="1"/>
</dbReference>
<keyword evidence="1 3" id="KW-0807">Transducer</keyword>
<accession>M0IJC8</accession>
<dbReference type="Pfam" id="PF00672">
    <property type="entry name" value="HAMP"/>
    <property type="match status" value="1"/>
</dbReference>
<dbReference type="STRING" id="662479.C440_04018"/>
<comment type="caution">
    <text evidence="9">The sequence shown here is derived from an EMBL/GenBank/DDBJ whole genome shotgun (WGS) entry which is preliminary data.</text>
</comment>
<evidence type="ECO:0000259" key="7">
    <source>
        <dbReference type="PROSITE" id="PS50111"/>
    </source>
</evidence>